<keyword evidence="1" id="KW-0675">Receptor</keyword>
<comment type="caution">
    <text evidence="1">The sequence shown here is derived from an EMBL/GenBank/DDBJ whole genome shotgun (WGS) entry which is preliminary data.</text>
</comment>
<protein>
    <submittedName>
        <fullName evidence="1">Hemin receptor</fullName>
    </submittedName>
</protein>
<proteinExistence type="predicted"/>
<dbReference type="EMBL" id="DPOP01000170">
    <property type="protein sequence ID" value="HCW69969.1"/>
    <property type="molecule type" value="Genomic_DNA"/>
</dbReference>
<reference evidence="3 4" key="1">
    <citation type="journal article" date="2018" name="Nat. Biotechnol.">
        <title>A standardized bacterial taxonomy based on genome phylogeny substantially revises the tree of life.</title>
        <authorList>
            <person name="Parks D.H."/>
            <person name="Chuvochina M."/>
            <person name="Waite D.W."/>
            <person name="Rinke C."/>
            <person name="Skarshewski A."/>
            <person name="Chaumeil P.A."/>
            <person name="Hugenholtz P."/>
        </authorList>
    </citation>
    <scope>NUCLEOTIDE SEQUENCE [LARGE SCALE GENOMIC DNA]</scope>
    <source>
        <strain evidence="1">UBA8707</strain>
        <strain evidence="2">UBA9881</strain>
    </source>
</reference>
<dbReference type="Proteomes" id="UP000264753">
    <property type="component" value="Unassembled WGS sequence"/>
</dbReference>
<evidence type="ECO:0000313" key="1">
    <source>
        <dbReference type="EMBL" id="HBU99065.1"/>
    </source>
</evidence>
<organism evidence="1 4">
    <name type="scientific">Thalassospira lucentensis</name>
    <dbReference type="NCBI Taxonomy" id="168935"/>
    <lineage>
        <taxon>Bacteria</taxon>
        <taxon>Pseudomonadati</taxon>
        <taxon>Pseudomonadota</taxon>
        <taxon>Alphaproteobacteria</taxon>
        <taxon>Rhodospirillales</taxon>
        <taxon>Thalassospiraceae</taxon>
        <taxon>Thalassospira</taxon>
    </lineage>
</organism>
<gene>
    <name evidence="1" type="ORF">DEF21_14345</name>
    <name evidence="2" type="ORF">DHR80_22735</name>
</gene>
<dbReference type="Proteomes" id="UP000264179">
    <property type="component" value="Unassembled WGS sequence"/>
</dbReference>
<name>A0A358HV53_9PROT</name>
<sequence>MENDFELPPGIGPHNDRELELMLAGTKPMAMFSDAVHASSYFPEATFAPHVAAGKIIRIEEIISASPYDARYLFFALPGEEWRIEEALIMCRNLWAGTVKNHDEDSRRMGELLGYRTEDIEAFIQHTARHKIPLPQQE</sequence>
<evidence type="ECO:0000313" key="3">
    <source>
        <dbReference type="Proteomes" id="UP000264179"/>
    </source>
</evidence>
<evidence type="ECO:0000313" key="2">
    <source>
        <dbReference type="EMBL" id="HCW69969.1"/>
    </source>
</evidence>
<dbReference type="AlphaFoldDB" id="A0A358HV53"/>
<accession>A0A358HV53</accession>
<dbReference type="EMBL" id="DOOG01000120">
    <property type="protein sequence ID" value="HBU99065.1"/>
    <property type="molecule type" value="Genomic_DNA"/>
</dbReference>
<evidence type="ECO:0000313" key="4">
    <source>
        <dbReference type="Proteomes" id="UP000264753"/>
    </source>
</evidence>